<accession>A0ABQ2DZ34</accession>
<protein>
    <submittedName>
        <fullName evidence="5">AraC family transcriptional regulator</fullName>
    </submittedName>
</protein>
<evidence type="ECO:0000256" key="1">
    <source>
        <dbReference type="ARBA" id="ARBA00023015"/>
    </source>
</evidence>
<evidence type="ECO:0000256" key="2">
    <source>
        <dbReference type="ARBA" id="ARBA00023125"/>
    </source>
</evidence>
<keyword evidence="3" id="KW-0804">Transcription</keyword>
<dbReference type="SMART" id="SM00342">
    <property type="entry name" value="HTH_ARAC"/>
    <property type="match status" value="1"/>
</dbReference>
<dbReference type="Proteomes" id="UP000660265">
    <property type="component" value="Unassembled WGS sequence"/>
</dbReference>
<dbReference type="InterPro" id="IPR009594">
    <property type="entry name" value="Tscrpt_reg_HTH_AraC_N"/>
</dbReference>
<evidence type="ECO:0000259" key="4">
    <source>
        <dbReference type="PROSITE" id="PS01124"/>
    </source>
</evidence>
<keyword evidence="2" id="KW-0238">DNA-binding</keyword>
<dbReference type="InterPro" id="IPR018062">
    <property type="entry name" value="HTH_AraC-typ_CS"/>
</dbReference>
<feature type="domain" description="HTH araC/xylS-type" evidence="4">
    <location>
        <begin position="212"/>
        <end position="310"/>
    </location>
</feature>
<reference evidence="6" key="1">
    <citation type="journal article" date="2019" name="Int. J. Syst. Evol. Microbiol.">
        <title>The Global Catalogue of Microorganisms (GCM) 10K type strain sequencing project: providing services to taxonomists for standard genome sequencing and annotation.</title>
        <authorList>
            <consortium name="The Broad Institute Genomics Platform"/>
            <consortium name="The Broad Institute Genome Sequencing Center for Infectious Disease"/>
            <person name="Wu L."/>
            <person name="Ma J."/>
        </authorList>
    </citation>
    <scope>NUCLEOTIDE SEQUENCE [LARGE SCALE GENOMIC DNA]</scope>
    <source>
        <strain evidence="6">CGMCC 4.7275</strain>
    </source>
</reference>
<proteinExistence type="predicted"/>
<dbReference type="PANTHER" id="PTHR43436:SF1">
    <property type="entry name" value="TRANSCRIPTIONAL REGULATORY PROTEIN"/>
    <property type="match status" value="1"/>
</dbReference>
<dbReference type="InterPro" id="IPR018060">
    <property type="entry name" value="HTH_AraC"/>
</dbReference>
<dbReference type="SUPFAM" id="SSF46689">
    <property type="entry name" value="Homeodomain-like"/>
    <property type="match status" value="2"/>
</dbReference>
<evidence type="ECO:0000313" key="6">
    <source>
        <dbReference type="Proteomes" id="UP000660265"/>
    </source>
</evidence>
<gene>
    <name evidence="5" type="ORF">GCM10011583_06410</name>
</gene>
<name>A0ABQ2DZ34_9ACTN</name>
<keyword evidence="6" id="KW-1185">Reference proteome</keyword>
<dbReference type="PROSITE" id="PS01124">
    <property type="entry name" value="HTH_ARAC_FAMILY_2"/>
    <property type="match status" value="1"/>
</dbReference>
<evidence type="ECO:0000313" key="5">
    <source>
        <dbReference type="EMBL" id="GGJ77721.1"/>
    </source>
</evidence>
<dbReference type="PROSITE" id="PS00041">
    <property type="entry name" value="HTH_ARAC_FAMILY_1"/>
    <property type="match status" value="1"/>
</dbReference>
<dbReference type="EMBL" id="BMMV01000002">
    <property type="protein sequence ID" value="GGJ77721.1"/>
    <property type="molecule type" value="Genomic_DNA"/>
</dbReference>
<comment type="caution">
    <text evidence="5">The sequence shown here is derived from an EMBL/GenBank/DDBJ whole genome shotgun (WGS) entry which is preliminary data.</text>
</comment>
<dbReference type="InterPro" id="IPR009057">
    <property type="entry name" value="Homeodomain-like_sf"/>
</dbReference>
<dbReference type="Pfam" id="PF06719">
    <property type="entry name" value="AraC_N"/>
    <property type="match status" value="1"/>
</dbReference>
<evidence type="ECO:0000256" key="3">
    <source>
        <dbReference type="ARBA" id="ARBA00023163"/>
    </source>
</evidence>
<organism evidence="5 6">
    <name type="scientific">Streptomyces camponoticapitis</name>
    <dbReference type="NCBI Taxonomy" id="1616125"/>
    <lineage>
        <taxon>Bacteria</taxon>
        <taxon>Bacillati</taxon>
        <taxon>Actinomycetota</taxon>
        <taxon>Actinomycetes</taxon>
        <taxon>Kitasatosporales</taxon>
        <taxon>Streptomycetaceae</taxon>
        <taxon>Streptomyces</taxon>
    </lineage>
</organism>
<keyword evidence="1" id="KW-0805">Transcription regulation</keyword>
<dbReference type="PANTHER" id="PTHR43436">
    <property type="entry name" value="ARAC-FAMILY TRANSCRIPTIONAL REGULATOR"/>
    <property type="match status" value="1"/>
</dbReference>
<dbReference type="Gene3D" id="1.10.10.60">
    <property type="entry name" value="Homeodomain-like"/>
    <property type="match status" value="1"/>
</dbReference>
<sequence>MHDPLNFQSAAFGSGAHPWFTGTMDRSDELRSRIARLAAGSPRPVWIDGMNVFATDRVTEPLGSTTEPVFALVVQGAKRSALGEHIFDYHAGQFLVVAVDLPLTSQITRATPAEPFLAFGLPLQPALIAQLSLEEGPTEVRPHDGPGIATSDADDRLLDAVLRLLRLRDDPREASMLAAGVRREIHWRLLSGPQGALVRQIGQAGSRLALVTKAVEWIKTHFDRVIRIADLADEVGVSVASLNRHFRAVTAMSPLQYQKQLRLQEARVRLMAAPSDVAAVGHAVGYDSASQFSREYRRMFGAPPGQDAVRLQTVPTVEE</sequence>
<dbReference type="Pfam" id="PF12833">
    <property type="entry name" value="HTH_18"/>
    <property type="match status" value="1"/>
</dbReference>